<proteinExistence type="inferred from homology"/>
<reference evidence="14 15" key="1">
    <citation type="submission" date="2018-11" db="EMBL/GenBank/DDBJ databases">
        <title>Sequencing the genomes of 1000 actinobacteria strains.</title>
        <authorList>
            <person name="Klenk H.-P."/>
        </authorList>
    </citation>
    <scope>NUCLEOTIDE SEQUENCE [LARGE SCALE GENOMIC DNA]</scope>
    <source>
        <strain evidence="14 15">DSM 44781</strain>
    </source>
</reference>
<dbReference type="PROSITE" id="PS51674">
    <property type="entry name" value="4FE4S_WBL"/>
    <property type="match status" value="1"/>
</dbReference>
<dbReference type="GO" id="GO:0046872">
    <property type="term" value="F:metal ion binding"/>
    <property type="evidence" value="ECO:0007669"/>
    <property type="project" value="UniProtKB-KW"/>
</dbReference>
<keyword evidence="5" id="KW-0479">Metal-binding</keyword>
<feature type="region of interest" description="Disordered" evidence="12">
    <location>
        <begin position="56"/>
        <end position="93"/>
    </location>
</feature>
<keyword evidence="9" id="KW-0238">DNA-binding</keyword>
<dbReference type="GO" id="GO:0047134">
    <property type="term" value="F:protein-disulfide reductase [NAD(P)H] activity"/>
    <property type="evidence" value="ECO:0007669"/>
    <property type="project" value="TreeGrafter"/>
</dbReference>
<evidence type="ECO:0000256" key="10">
    <source>
        <dbReference type="ARBA" id="ARBA00023157"/>
    </source>
</evidence>
<accession>A0A3N4S2W7</accession>
<evidence type="ECO:0000256" key="3">
    <source>
        <dbReference type="ARBA" id="ARBA00006597"/>
    </source>
</evidence>
<name>A0A3N4S2W7_9ACTN</name>
<dbReference type="Proteomes" id="UP000266906">
    <property type="component" value="Unassembled WGS sequence"/>
</dbReference>
<dbReference type="GO" id="GO:0003677">
    <property type="term" value="F:DNA binding"/>
    <property type="evidence" value="ECO:0007669"/>
    <property type="project" value="UniProtKB-KW"/>
</dbReference>
<dbReference type="GO" id="GO:0045454">
    <property type="term" value="P:cell redox homeostasis"/>
    <property type="evidence" value="ECO:0007669"/>
    <property type="project" value="TreeGrafter"/>
</dbReference>
<dbReference type="EMBL" id="RKQG01000001">
    <property type="protein sequence ID" value="RPE34967.1"/>
    <property type="molecule type" value="Genomic_DNA"/>
</dbReference>
<dbReference type="RefSeq" id="WP_162871595.1">
    <property type="nucleotide sequence ID" value="NZ_RKQG01000001.1"/>
</dbReference>
<evidence type="ECO:0000313" key="14">
    <source>
        <dbReference type="EMBL" id="RPE34967.1"/>
    </source>
</evidence>
<evidence type="ECO:0000256" key="7">
    <source>
        <dbReference type="ARBA" id="ARBA00023014"/>
    </source>
</evidence>
<dbReference type="PANTHER" id="PTHR38839">
    <property type="entry name" value="TRANSCRIPTIONAL REGULATOR WHID-RELATED"/>
    <property type="match status" value="1"/>
</dbReference>
<gene>
    <name evidence="14" type="ORF">EDD38_3310</name>
</gene>
<keyword evidence="10" id="KW-1015">Disulfide bond</keyword>
<dbReference type="GO" id="GO:0005737">
    <property type="term" value="C:cytoplasm"/>
    <property type="evidence" value="ECO:0007669"/>
    <property type="project" value="UniProtKB-SubCell"/>
</dbReference>
<organism evidence="14 15">
    <name type="scientific">Kitasatospora cineracea</name>
    <dbReference type="NCBI Taxonomy" id="88074"/>
    <lineage>
        <taxon>Bacteria</taxon>
        <taxon>Bacillati</taxon>
        <taxon>Actinomycetota</taxon>
        <taxon>Actinomycetes</taxon>
        <taxon>Kitasatosporales</taxon>
        <taxon>Streptomycetaceae</taxon>
        <taxon>Kitasatospora</taxon>
    </lineage>
</organism>
<keyword evidence="8" id="KW-0805">Transcription regulation</keyword>
<keyword evidence="7" id="KW-0411">Iron-sulfur</keyword>
<keyword evidence="4" id="KW-0004">4Fe-4S</keyword>
<evidence type="ECO:0000256" key="12">
    <source>
        <dbReference type="SAM" id="MobiDB-lite"/>
    </source>
</evidence>
<comment type="subcellular location">
    <subcellularLocation>
        <location evidence="2">Cytoplasm</location>
    </subcellularLocation>
</comment>
<evidence type="ECO:0000313" key="15">
    <source>
        <dbReference type="Proteomes" id="UP000266906"/>
    </source>
</evidence>
<evidence type="ECO:0000256" key="6">
    <source>
        <dbReference type="ARBA" id="ARBA00023004"/>
    </source>
</evidence>
<evidence type="ECO:0000256" key="5">
    <source>
        <dbReference type="ARBA" id="ARBA00022723"/>
    </source>
</evidence>
<keyword evidence="11" id="KW-0804">Transcription</keyword>
<sequence length="139" mass="15231">MTTEWWIDAECRQYDPELFYPDPSDKEGTDEALAVCRVCPVVEQCLQETMRIEASSHAAGRHGIRGGQTPTDRANVYRNTRSTGPERQYGTPVKGCGDAAGYQRHRRAGTLPCQGCFEAEAARGKAVKAARAAQQELAA</sequence>
<comment type="caution">
    <text evidence="14">The sequence shown here is derived from an EMBL/GenBank/DDBJ whole genome shotgun (WGS) entry which is preliminary data.</text>
</comment>
<evidence type="ECO:0000256" key="1">
    <source>
        <dbReference type="ARBA" id="ARBA00001966"/>
    </source>
</evidence>
<feature type="compositionally biased region" description="Polar residues" evidence="12">
    <location>
        <begin position="68"/>
        <end position="85"/>
    </location>
</feature>
<evidence type="ECO:0000256" key="11">
    <source>
        <dbReference type="ARBA" id="ARBA00023163"/>
    </source>
</evidence>
<comment type="similarity">
    <text evidence="3">Belongs to the WhiB family.</text>
</comment>
<dbReference type="InterPro" id="IPR003482">
    <property type="entry name" value="Whib"/>
</dbReference>
<dbReference type="GO" id="GO:0045892">
    <property type="term" value="P:negative regulation of DNA-templated transcription"/>
    <property type="evidence" value="ECO:0007669"/>
    <property type="project" value="TreeGrafter"/>
</dbReference>
<evidence type="ECO:0000259" key="13">
    <source>
        <dbReference type="PROSITE" id="PS51674"/>
    </source>
</evidence>
<dbReference type="InterPro" id="IPR034768">
    <property type="entry name" value="4FE4S_WBL"/>
</dbReference>
<evidence type="ECO:0000256" key="9">
    <source>
        <dbReference type="ARBA" id="ARBA00023125"/>
    </source>
</evidence>
<feature type="domain" description="4Fe-4S Wbl-type" evidence="13">
    <location>
        <begin position="10"/>
        <end position="75"/>
    </location>
</feature>
<keyword evidence="15" id="KW-1185">Reference proteome</keyword>
<evidence type="ECO:0000256" key="8">
    <source>
        <dbReference type="ARBA" id="ARBA00023015"/>
    </source>
</evidence>
<dbReference type="AlphaFoldDB" id="A0A3N4S2W7"/>
<keyword evidence="6" id="KW-0408">Iron</keyword>
<comment type="cofactor">
    <cofactor evidence="1">
        <name>[4Fe-4S] cluster</name>
        <dbReference type="ChEBI" id="CHEBI:49883"/>
    </cofactor>
</comment>
<dbReference type="Pfam" id="PF02467">
    <property type="entry name" value="Whib"/>
    <property type="match status" value="1"/>
</dbReference>
<evidence type="ECO:0000256" key="2">
    <source>
        <dbReference type="ARBA" id="ARBA00004496"/>
    </source>
</evidence>
<protein>
    <submittedName>
        <fullName evidence="14">Transcription factor WhiB</fullName>
    </submittedName>
</protein>
<evidence type="ECO:0000256" key="4">
    <source>
        <dbReference type="ARBA" id="ARBA00022485"/>
    </source>
</evidence>
<dbReference type="GO" id="GO:0051539">
    <property type="term" value="F:4 iron, 4 sulfur cluster binding"/>
    <property type="evidence" value="ECO:0007669"/>
    <property type="project" value="UniProtKB-KW"/>
</dbReference>